<dbReference type="InterPro" id="IPR036388">
    <property type="entry name" value="WH-like_DNA-bd_sf"/>
</dbReference>
<dbReference type="InterPro" id="IPR010093">
    <property type="entry name" value="SinI_DNA-bd"/>
</dbReference>
<dbReference type="GO" id="GO:0003677">
    <property type="term" value="F:DNA binding"/>
    <property type="evidence" value="ECO:0007669"/>
    <property type="project" value="UniProtKB-KW"/>
</dbReference>
<keyword evidence="3" id="KW-1185">Reference proteome</keyword>
<dbReference type="SUPFAM" id="SSF46955">
    <property type="entry name" value="Putative DNA-binding domain"/>
    <property type="match status" value="1"/>
</dbReference>
<dbReference type="InterPro" id="IPR009061">
    <property type="entry name" value="DNA-bd_dom_put_sf"/>
</dbReference>
<reference evidence="2 3" key="1">
    <citation type="submission" date="2019-01" db="EMBL/GenBank/DDBJ databases">
        <title>Nocardioides guangzhouensis sp. nov., an actinobacterium isolated from soil.</title>
        <authorList>
            <person name="Fu Y."/>
            <person name="Cai Y."/>
            <person name="Lin Z."/>
            <person name="Chen P."/>
        </authorList>
    </citation>
    <scope>NUCLEOTIDE SEQUENCE [LARGE SCALE GENOMIC DNA]</scope>
    <source>
        <strain evidence="2 3">130</strain>
    </source>
</reference>
<dbReference type="EMBL" id="SDKM01000024">
    <property type="protein sequence ID" value="RYP84379.1"/>
    <property type="molecule type" value="Genomic_DNA"/>
</dbReference>
<organism evidence="2 3">
    <name type="scientific">Nocardioides guangzhouensis</name>
    <dbReference type="NCBI Taxonomy" id="2497878"/>
    <lineage>
        <taxon>Bacteria</taxon>
        <taxon>Bacillati</taxon>
        <taxon>Actinomycetota</taxon>
        <taxon>Actinomycetes</taxon>
        <taxon>Propionibacteriales</taxon>
        <taxon>Nocardioidaceae</taxon>
        <taxon>Nocardioides</taxon>
    </lineage>
</organism>
<dbReference type="AlphaFoldDB" id="A0A4V1XYT6"/>
<name>A0A4V1XYT6_9ACTN</name>
<dbReference type="Gene3D" id="1.10.10.10">
    <property type="entry name" value="Winged helix-like DNA-binding domain superfamily/Winged helix DNA-binding domain"/>
    <property type="match status" value="1"/>
</dbReference>
<comment type="caution">
    <text evidence="2">The sequence shown here is derived from an EMBL/GenBank/DDBJ whole genome shotgun (WGS) entry which is preliminary data.</text>
</comment>
<evidence type="ECO:0000259" key="1">
    <source>
        <dbReference type="Pfam" id="PF12728"/>
    </source>
</evidence>
<dbReference type="Proteomes" id="UP000295198">
    <property type="component" value="Unassembled WGS sequence"/>
</dbReference>
<dbReference type="InterPro" id="IPR041657">
    <property type="entry name" value="HTH_17"/>
</dbReference>
<evidence type="ECO:0000313" key="2">
    <source>
        <dbReference type="EMBL" id="RYP84379.1"/>
    </source>
</evidence>
<dbReference type="OrthoDB" id="194758at2"/>
<feature type="domain" description="Helix-turn-helix" evidence="1">
    <location>
        <begin position="21"/>
        <end position="70"/>
    </location>
</feature>
<sequence>MSQVSSTKATVPRPRLNLERLLSADEVAEFLGIPVATLYQWRHKGCGPEAYRVGRHLRYEPTAVRAWLDEHLADRHGPR</sequence>
<protein>
    <submittedName>
        <fullName evidence="2">DNA-binding protein</fullName>
    </submittedName>
</protein>
<keyword evidence="2" id="KW-0238">DNA-binding</keyword>
<accession>A0A4V1XYT6</accession>
<proteinExistence type="predicted"/>
<gene>
    <name evidence="2" type="ORF">EKO23_16230</name>
</gene>
<dbReference type="NCBIfam" id="TIGR01764">
    <property type="entry name" value="excise"/>
    <property type="match status" value="1"/>
</dbReference>
<dbReference type="RefSeq" id="WP_134719152.1">
    <property type="nucleotide sequence ID" value="NZ_SDKM01000024.1"/>
</dbReference>
<dbReference type="Pfam" id="PF12728">
    <property type="entry name" value="HTH_17"/>
    <property type="match status" value="1"/>
</dbReference>
<evidence type="ECO:0000313" key="3">
    <source>
        <dbReference type="Proteomes" id="UP000295198"/>
    </source>
</evidence>